<dbReference type="EMBL" id="MTLA01000346">
    <property type="protein sequence ID" value="OOP66235.1"/>
    <property type="molecule type" value="Genomic_DNA"/>
</dbReference>
<keyword evidence="2" id="KW-1185">Reference proteome</keyword>
<evidence type="ECO:0000313" key="1">
    <source>
        <dbReference type="EMBL" id="OOP66235.1"/>
    </source>
</evidence>
<sequence length="79" mass="9592">MRKEIIDYIYSKNDLKEFLRNQPTWYRKLTRNPEEIKKFEIASLHFFEKTIPQRVEKLSSNLQMASMMMGMLQGLYSQK</sequence>
<proteinExistence type="predicted"/>
<dbReference type="InterPro" id="IPR025613">
    <property type="entry name" value="YlbE"/>
</dbReference>
<evidence type="ECO:0000313" key="2">
    <source>
        <dbReference type="Proteomes" id="UP000189761"/>
    </source>
</evidence>
<dbReference type="Proteomes" id="UP000189761">
    <property type="component" value="Unassembled WGS sequence"/>
</dbReference>
<name>A0A8E2LBS1_9BACI</name>
<gene>
    <name evidence="1" type="ORF">BWZ43_22045</name>
</gene>
<protein>
    <recommendedName>
        <fullName evidence="3">YlbE-like protein</fullName>
    </recommendedName>
</protein>
<evidence type="ECO:0008006" key="3">
    <source>
        <dbReference type="Google" id="ProtNLM"/>
    </source>
</evidence>
<reference evidence="1 2" key="1">
    <citation type="submission" date="2017-01" db="EMBL/GenBank/DDBJ databases">
        <title>Draft genome sequence of Bacillus oleronius.</title>
        <authorList>
            <person name="Allam M."/>
        </authorList>
    </citation>
    <scope>NUCLEOTIDE SEQUENCE [LARGE SCALE GENOMIC DNA]</scope>
    <source>
        <strain evidence="1 2">DSM 9356</strain>
    </source>
</reference>
<dbReference type="Pfam" id="PF14003">
    <property type="entry name" value="YlbE"/>
    <property type="match status" value="1"/>
</dbReference>
<organism evidence="1 2">
    <name type="scientific">Heyndrickxia oleronia</name>
    <dbReference type="NCBI Taxonomy" id="38875"/>
    <lineage>
        <taxon>Bacteria</taxon>
        <taxon>Bacillati</taxon>
        <taxon>Bacillota</taxon>
        <taxon>Bacilli</taxon>
        <taxon>Bacillales</taxon>
        <taxon>Bacillaceae</taxon>
        <taxon>Heyndrickxia</taxon>
    </lineage>
</organism>
<dbReference type="AlphaFoldDB" id="A0A8E2LBS1"/>
<accession>A0A8E2LBS1</accession>
<dbReference type="RefSeq" id="WP_071976613.1">
    <property type="nucleotide sequence ID" value="NZ_CP065424.1"/>
</dbReference>
<comment type="caution">
    <text evidence="1">The sequence shown here is derived from an EMBL/GenBank/DDBJ whole genome shotgun (WGS) entry which is preliminary data.</text>
</comment>